<evidence type="ECO:0000313" key="1">
    <source>
        <dbReference type="EMBL" id="EEH55968.1"/>
    </source>
</evidence>
<dbReference type="OMA" id="VECTIQA"/>
<dbReference type="GeneID" id="9685167"/>
<reference evidence="1 2" key="1">
    <citation type="journal article" date="2009" name="Science">
        <title>Green evolution and dynamic adaptations revealed by genomes of the marine picoeukaryotes Micromonas.</title>
        <authorList>
            <person name="Worden A.Z."/>
            <person name="Lee J.H."/>
            <person name="Mock T."/>
            <person name="Rouze P."/>
            <person name="Simmons M.P."/>
            <person name="Aerts A.L."/>
            <person name="Allen A.E."/>
            <person name="Cuvelier M.L."/>
            <person name="Derelle E."/>
            <person name="Everett M.V."/>
            <person name="Foulon E."/>
            <person name="Grimwood J."/>
            <person name="Gundlach H."/>
            <person name="Henrissat B."/>
            <person name="Napoli C."/>
            <person name="McDonald S.M."/>
            <person name="Parker M.S."/>
            <person name="Rombauts S."/>
            <person name="Salamov A."/>
            <person name="Von Dassow P."/>
            <person name="Badger J.H."/>
            <person name="Coutinho P.M."/>
            <person name="Demir E."/>
            <person name="Dubchak I."/>
            <person name="Gentemann C."/>
            <person name="Eikrem W."/>
            <person name="Gready J.E."/>
            <person name="John U."/>
            <person name="Lanier W."/>
            <person name="Lindquist E.A."/>
            <person name="Lucas S."/>
            <person name="Mayer K.F."/>
            <person name="Moreau H."/>
            <person name="Not F."/>
            <person name="Otillar R."/>
            <person name="Panaud O."/>
            <person name="Pangilinan J."/>
            <person name="Paulsen I."/>
            <person name="Piegu B."/>
            <person name="Poliakov A."/>
            <person name="Robbens S."/>
            <person name="Schmutz J."/>
            <person name="Toulza E."/>
            <person name="Wyss T."/>
            <person name="Zelensky A."/>
            <person name="Zhou K."/>
            <person name="Armbrust E.V."/>
            <person name="Bhattacharya D."/>
            <person name="Goodenough U.W."/>
            <person name="Van de Peer Y."/>
            <person name="Grigoriev I.V."/>
        </authorList>
    </citation>
    <scope>NUCLEOTIDE SEQUENCE [LARGE SCALE GENOMIC DNA]</scope>
    <source>
        <strain evidence="1 2">CCMP1545</strain>
    </source>
</reference>
<organism evidence="2">
    <name type="scientific">Micromonas pusilla (strain CCMP1545)</name>
    <name type="common">Picoplanktonic green alga</name>
    <dbReference type="NCBI Taxonomy" id="564608"/>
    <lineage>
        <taxon>Eukaryota</taxon>
        <taxon>Viridiplantae</taxon>
        <taxon>Chlorophyta</taxon>
        <taxon>Mamiellophyceae</taxon>
        <taxon>Mamiellales</taxon>
        <taxon>Mamiellaceae</taxon>
        <taxon>Micromonas</taxon>
    </lineage>
</organism>
<evidence type="ECO:0000313" key="2">
    <source>
        <dbReference type="Proteomes" id="UP000001876"/>
    </source>
</evidence>
<sequence>MHAAAAAARAVQAAPTTSCLRRVHRRSTARSPHGQWWTAVPTDETSEALAILFANDGVRRALVATLELSVERCIERYHDEGMKEPLERWLATTLGDNLAANAGDASPFTPSGMLGKVLRETSSSHDAVAAALGAELKRRFKSRHRTLRDGHVCVTWRGKHTSLSTRSMAITLDISAALAQDEDDFAATMERIRAVDTR</sequence>
<protein>
    <submittedName>
        <fullName evidence="1">Predicted protein</fullName>
    </submittedName>
</protein>
<dbReference type="KEGG" id="mpp:MICPUCDRAFT_59327"/>
<keyword evidence="2" id="KW-1185">Reference proteome</keyword>
<dbReference type="EMBL" id="GG663741">
    <property type="protein sequence ID" value="EEH55968.1"/>
    <property type="molecule type" value="Genomic_DNA"/>
</dbReference>
<gene>
    <name evidence="1" type="ORF">MICPUCDRAFT_59327</name>
</gene>
<accession>C1MX14</accession>
<dbReference type="Proteomes" id="UP000001876">
    <property type="component" value="Unassembled WGS sequence"/>
</dbReference>
<dbReference type="AlphaFoldDB" id="C1MX14"/>
<proteinExistence type="predicted"/>
<name>C1MX14_MICPC</name>
<dbReference type="RefSeq" id="XP_003060016.1">
    <property type="nucleotide sequence ID" value="XM_003059970.1"/>
</dbReference>